<dbReference type="PANTHER" id="PTHR47447">
    <property type="entry name" value="OS03G0856100 PROTEIN"/>
    <property type="match status" value="1"/>
</dbReference>
<dbReference type="EMBL" id="JADNYJ010000063">
    <property type="protein sequence ID" value="KAF8894891.1"/>
    <property type="molecule type" value="Genomic_DNA"/>
</dbReference>
<sequence length="459" mass="51089">MAAANSGRFAESLQAAARMKAAQVPPDTSTYNALLSLAARHASWLFSWAIVDDMLKVGFRPTQTTFAHLIDAQRHRPSTNLWTAIERMNEFDIKPNVPIYSAIINCLVAQGNIEMAVQYVFSMKEQGIIPEIATAQDVVILAAECGYSRLAIELATYFENTAIRQLESSAWISCLFSSARNLYIDGVLTCWPKVINDLNVLPDEGVCLAVLNTAARHGSPDLATEVLQVLQFTEIEWQEHHFAALIEAFCRNRQVKEALVTLHIMRTNGITPLDTTTAFIFECINHDIDALDSAWALIDEIHASDSGISIDALRVVIRASVFMGDLQRAVGIYKAFSDYGFEPDLGTFNLLLQGCITAQHRQLGDLLLADMKQFTIKPDEETYKGMILLCLTQEVYEDAFYYLEEMKAAGYVPPQDVYEALAGKCSAAADSRVDMILQEMTECGYQTGRDLLAKIRGEW</sequence>
<evidence type="ECO:0000256" key="5">
    <source>
        <dbReference type="PROSITE-ProRule" id="PRU00708"/>
    </source>
</evidence>
<feature type="repeat" description="PPR" evidence="5">
    <location>
        <begin position="96"/>
        <end position="130"/>
    </location>
</feature>
<keyword evidence="2" id="KW-0677">Repeat</keyword>
<accession>A0A9P5NK70</accession>
<feature type="domain" description="Pentatricopeptide repeat-containing protein-mitochondrial" evidence="6">
    <location>
        <begin position="204"/>
        <end position="336"/>
    </location>
</feature>
<dbReference type="InterPro" id="IPR057027">
    <property type="entry name" value="TPR_mt"/>
</dbReference>
<evidence type="ECO:0000313" key="8">
    <source>
        <dbReference type="Proteomes" id="UP000724874"/>
    </source>
</evidence>
<name>A0A9P5NK70_GYMJU</name>
<evidence type="ECO:0000256" key="3">
    <source>
        <dbReference type="ARBA" id="ARBA00044493"/>
    </source>
</evidence>
<feature type="repeat" description="PPR" evidence="5">
    <location>
        <begin position="238"/>
        <end position="272"/>
    </location>
</feature>
<comment type="caution">
    <text evidence="7">The sequence shown here is derived from an EMBL/GenBank/DDBJ whole genome shotgun (WGS) entry which is preliminary data.</text>
</comment>
<dbReference type="OrthoDB" id="185373at2759"/>
<evidence type="ECO:0000256" key="1">
    <source>
        <dbReference type="ARBA" id="ARBA00006192"/>
    </source>
</evidence>
<evidence type="ECO:0000256" key="4">
    <source>
        <dbReference type="ARBA" id="ARBA00044511"/>
    </source>
</evidence>
<keyword evidence="8" id="KW-1185">Reference proteome</keyword>
<dbReference type="PANTHER" id="PTHR47447:SF17">
    <property type="entry name" value="OS12G0638900 PROTEIN"/>
    <property type="match status" value="1"/>
</dbReference>
<dbReference type="AlphaFoldDB" id="A0A9P5NK70"/>
<organism evidence="7 8">
    <name type="scientific">Gymnopilus junonius</name>
    <name type="common">Spectacular rustgill mushroom</name>
    <name type="synonym">Gymnopilus spectabilis subsp. junonius</name>
    <dbReference type="NCBI Taxonomy" id="109634"/>
    <lineage>
        <taxon>Eukaryota</taxon>
        <taxon>Fungi</taxon>
        <taxon>Dikarya</taxon>
        <taxon>Basidiomycota</taxon>
        <taxon>Agaricomycotina</taxon>
        <taxon>Agaricomycetes</taxon>
        <taxon>Agaricomycetidae</taxon>
        <taxon>Agaricales</taxon>
        <taxon>Agaricineae</taxon>
        <taxon>Hymenogastraceae</taxon>
        <taxon>Gymnopilus</taxon>
    </lineage>
</organism>
<protein>
    <recommendedName>
        <fullName evidence="6">Pentatricopeptide repeat-containing protein-mitochondrial domain-containing protein</fullName>
    </recommendedName>
</protein>
<evidence type="ECO:0000259" key="6">
    <source>
        <dbReference type="Pfam" id="PF23276"/>
    </source>
</evidence>
<dbReference type="Pfam" id="PF13812">
    <property type="entry name" value="PPR_3"/>
    <property type="match status" value="2"/>
</dbReference>
<reference evidence="7" key="1">
    <citation type="submission" date="2020-11" db="EMBL/GenBank/DDBJ databases">
        <authorList>
            <consortium name="DOE Joint Genome Institute"/>
            <person name="Ahrendt S."/>
            <person name="Riley R."/>
            <person name="Andreopoulos W."/>
            <person name="LaButti K."/>
            <person name="Pangilinan J."/>
            <person name="Ruiz-duenas F.J."/>
            <person name="Barrasa J.M."/>
            <person name="Sanchez-Garcia M."/>
            <person name="Camarero S."/>
            <person name="Miyauchi S."/>
            <person name="Serrano A."/>
            <person name="Linde D."/>
            <person name="Babiker R."/>
            <person name="Drula E."/>
            <person name="Ayuso-Fernandez I."/>
            <person name="Pacheco R."/>
            <person name="Padilla G."/>
            <person name="Ferreira P."/>
            <person name="Barriuso J."/>
            <person name="Kellner H."/>
            <person name="Castanera R."/>
            <person name="Alfaro M."/>
            <person name="Ramirez L."/>
            <person name="Pisabarro A.G."/>
            <person name="Kuo A."/>
            <person name="Tritt A."/>
            <person name="Lipzen A."/>
            <person name="He G."/>
            <person name="Yan M."/>
            <person name="Ng V."/>
            <person name="Cullen D."/>
            <person name="Martin F."/>
            <person name="Rosso M.-N."/>
            <person name="Henrissat B."/>
            <person name="Hibbett D."/>
            <person name="Martinez A.T."/>
            <person name="Grigoriev I.V."/>
        </authorList>
    </citation>
    <scope>NUCLEOTIDE SEQUENCE</scope>
    <source>
        <strain evidence="7">AH 44721</strain>
    </source>
</reference>
<comment type="similarity">
    <text evidence="1">Belongs to the CCM1 family.</text>
</comment>
<gene>
    <name evidence="7" type="ORF">CPB84DRAFT_1682582</name>
</gene>
<dbReference type="Gene3D" id="1.25.40.10">
    <property type="entry name" value="Tetratricopeptide repeat domain"/>
    <property type="match status" value="4"/>
</dbReference>
<evidence type="ECO:0000313" key="7">
    <source>
        <dbReference type="EMBL" id="KAF8894891.1"/>
    </source>
</evidence>
<feature type="repeat" description="PPR" evidence="5">
    <location>
        <begin position="27"/>
        <end position="61"/>
    </location>
</feature>
<dbReference type="NCBIfam" id="TIGR00756">
    <property type="entry name" value="PPR"/>
    <property type="match status" value="2"/>
</dbReference>
<dbReference type="Proteomes" id="UP000724874">
    <property type="component" value="Unassembled WGS sequence"/>
</dbReference>
<dbReference type="InterPro" id="IPR011990">
    <property type="entry name" value="TPR-like_helical_dom_sf"/>
</dbReference>
<evidence type="ECO:0000256" key="2">
    <source>
        <dbReference type="ARBA" id="ARBA00022737"/>
    </source>
</evidence>
<comment type="function">
    <text evidence="3">Regulates mitochondrial small subunit maturation by controlling 15S rRNA 5'-end processing. Localizes to the 5' precursor of the 15S rRNA in a position that is subsequently occupied by mS47 in the mature yeast mtSSU. Uses structure and sequence-specific RNA recognition, binding to a single-stranded region of the precursor and specifically recognizing bases -6 to -1. The exchange of Ccm1 for mS47 is coupled to the irreversible removal of precursor rRNA that is accompanied by conformational changes of the mitoribosomal proteins uS5m and mS26. These conformational changes signal completion of 5'-end rRNA processing through protection of the mature 5'-end of the 15S rRNA and stabilization of mS47. The removal of the 5' precursor together with the dissociation of Ccm1 may be catalyzed by the 5'-3' exoribonuclease Pet127. Involved in the specific removal of group I introns in mitochondrial encoded transcripts.</text>
</comment>
<proteinExistence type="inferred from homology"/>
<dbReference type="PROSITE" id="PS51375">
    <property type="entry name" value="PPR"/>
    <property type="match status" value="4"/>
</dbReference>
<comment type="subunit">
    <text evidence="4">Binds to mitochondrial small subunit 15S rRNA.</text>
</comment>
<feature type="repeat" description="PPR" evidence="5">
    <location>
        <begin position="379"/>
        <end position="413"/>
    </location>
</feature>
<dbReference type="InterPro" id="IPR002885">
    <property type="entry name" value="PPR_rpt"/>
</dbReference>
<dbReference type="Pfam" id="PF23276">
    <property type="entry name" value="TPR_24"/>
    <property type="match status" value="1"/>
</dbReference>